<comment type="caution">
    <text evidence="1">The sequence shown here is derived from an EMBL/GenBank/DDBJ whole genome shotgun (WGS) entry which is preliminary data.</text>
</comment>
<dbReference type="EMBL" id="JAUKUD010000001">
    <property type="protein sequence ID" value="KAK0754737.1"/>
    <property type="molecule type" value="Genomic_DNA"/>
</dbReference>
<keyword evidence="2" id="KW-1185">Reference proteome</keyword>
<dbReference type="AlphaFoldDB" id="A0AA40FBH7"/>
<organism evidence="1 2">
    <name type="scientific">Schizothecium vesticola</name>
    <dbReference type="NCBI Taxonomy" id="314040"/>
    <lineage>
        <taxon>Eukaryota</taxon>
        <taxon>Fungi</taxon>
        <taxon>Dikarya</taxon>
        <taxon>Ascomycota</taxon>
        <taxon>Pezizomycotina</taxon>
        <taxon>Sordariomycetes</taxon>
        <taxon>Sordariomycetidae</taxon>
        <taxon>Sordariales</taxon>
        <taxon>Schizotheciaceae</taxon>
        <taxon>Schizothecium</taxon>
    </lineage>
</organism>
<sequence length="77" mass="8292">MCPESRLARCPGRPARWGVNRGLCGFQRHPQPTGPGRLPTSPVGPEYSARGSFVGFRLPNLVRLPSTVPGSNAHISK</sequence>
<protein>
    <submittedName>
        <fullName evidence="1">Uncharacterized protein</fullName>
    </submittedName>
</protein>
<accession>A0AA40FBH7</accession>
<dbReference type="Proteomes" id="UP001172155">
    <property type="component" value="Unassembled WGS sequence"/>
</dbReference>
<reference evidence="1" key="1">
    <citation type="submission" date="2023-06" db="EMBL/GenBank/DDBJ databases">
        <title>Genome-scale phylogeny and comparative genomics of the fungal order Sordariales.</title>
        <authorList>
            <consortium name="Lawrence Berkeley National Laboratory"/>
            <person name="Hensen N."/>
            <person name="Bonometti L."/>
            <person name="Westerberg I."/>
            <person name="Brannstrom I.O."/>
            <person name="Guillou S."/>
            <person name="Cros-Aarteil S."/>
            <person name="Calhoun S."/>
            <person name="Haridas S."/>
            <person name="Kuo A."/>
            <person name="Mondo S."/>
            <person name="Pangilinan J."/>
            <person name="Riley R."/>
            <person name="LaButti K."/>
            <person name="Andreopoulos B."/>
            <person name="Lipzen A."/>
            <person name="Chen C."/>
            <person name="Yanf M."/>
            <person name="Daum C."/>
            <person name="Ng V."/>
            <person name="Clum A."/>
            <person name="Steindorff A."/>
            <person name="Ohm R."/>
            <person name="Martin F."/>
            <person name="Silar P."/>
            <person name="Natvig D."/>
            <person name="Lalanne C."/>
            <person name="Gautier V."/>
            <person name="Ament-velasquez S.L."/>
            <person name="Kruys A."/>
            <person name="Hutchinson M.I."/>
            <person name="Powell A.J."/>
            <person name="Barry K."/>
            <person name="Miller A.N."/>
            <person name="Grigoriev I.V."/>
            <person name="Debuchy R."/>
            <person name="Gladieux P."/>
            <person name="Thoren M.H."/>
            <person name="Johannesson H."/>
        </authorList>
    </citation>
    <scope>NUCLEOTIDE SEQUENCE</scope>
    <source>
        <strain evidence="1">SMH3187-1</strain>
    </source>
</reference>
<name>A0AA40FBH7_9PEZI</name>
<evidence type="ECO:0000313" key="1">
    <source>
        <dbReference type="EMBL" id="KAK0754737.1"/>
    </source>
</evidence>
<proteinExistence type="predicted"/>
<gene>
    <name evidence="1" type="ORF">B0T18DRAFT_43917</name>
</gene>
<evidence type="ECO:0000313" key="2">
    <source>
        <dbReference type="Proteomes" id="UP001172155"/>
    </source>
</evidence>